<dbReference type="Proteomes" id="UP000001887">
    <property type="component" value="Chromosome"/>
</dbReference>
<sequence>MVANPITPDSPDLAFCLQFVVLKVREHLQTCDLREIASDTGISVSNLHRLRGGGVPSLPVLELLAYYFSPKPSRHLGQAESTTPPSEVLP</sequence>
<evidence type="ECO:0000313" key="1">
    <source>
        <dbReference type="EMBL" id="ADB15143.1"/>
    </source>
</evidence>
<dbReference type="SUPFAM" id="SSF47413">
    <property type="entry name" value="lambda repressor-like DNA-binding domains"/>
    <property type="match status" value="1"/>
</dbReference>
<gene>
    <name evidence="1" type="ordered locus">Psta_0455</name>
</gene>
<reference evidence="1 2" key="1">
    <citation type="journal article" date="2009" name="Stand. Genomic Sci.">
        <title>Complete genome sequence of Pirellula staleyi type strain (ATCC 27377).</title>
        <authorList>
            <person name="Clum A."/>
            <person name="Tindall B.J."/>
            <person name="Sikorski J."/>
            <person name="Ivanova N."/>
            <person name="Mavrommatis K."/>
            <person name="Lucas S."/>
            <person name="Glavina del Rio T."/>
            <person name="Nolan M."/>
            <person name="Chen F."/>
            <person name="Tice H."/>
            <person name="Pitluck S."/>
            <person name="Cheng J.F."/>
            <person name="Chertkov O."/>
            <person name="Brettin T."/>
            <person name="Han C."/>
            <person name="Detter J.C."/>
            <person name="Kuske C."/>
            <person name="Bruce D."/>
            <person name="Goodwin L."/>
            <person name="Ovchinikova G."/>
            <person name="Pati A."/>
            <person name="Mikhailova N."/>
            <person name="Chen A."/>
            <person name="Palaniappan K."/>
            <person name="Land M."/>
            <person name="Hauser L."/>
            <person name="Chang Y.J."/>
            <person name="Jeffries C.D."/>
            <person name="Chain P."/>
            <person name="Rohde M."/>
            <person name="Goker M."/>
            <person name="Bristow J."/>
            <person name="Eisen J.A."/>
            <person name="Markowitz V."/>
            <person name="Hugenholtz P."/>
            <person name="Kyrpides N.C."/>
            <person name="Klenk H.P."/>
            <person name="Lapidus A."/>
        </authorList>
    </citation>
    <scope>NUCLEOTIDE SEQUENCE [LARGE SCALE GENOMIC DNA]</scope>
    <source>
        <strain evidence="2">ATCC 27377 / DSM 6068 / ICPB 4128</strain>
    </source>
</reference>
<organism evidence="1 2">
    <name type="scientific">Pirellula staleyi (strain ATCC 27377 / DSM 6068 / ICPB 4128)</name>
    <name type="common">Pirella staleyi</name>
    <dbReference type="NCBI Taxonomy" id="530564"/>
    <lineage>
        <taxon>Bacteria</taxon>
        <taxon>Pseudomonadati</taxon>
        <taxon>Planctomycetota</taxon>
        <taxon>Planctomycetia</taxon>
        <taxon>Pirellulales</taxon>
        <taxon>Pirellulaceae</taxon>
        <taxon>Pirellula</taxon>
    </lineage>
</organism>
<evidence type="ECO:0008006" key="3">
    <source>
        <dbReference type="Google" id="ProtNLM"/>
    </source>
</evidence>
<keyword evidence="2" id="KW-1185">Reference proteome</keyword>
<dbReference type="EMBL" id="CP001848">
    <property type="protein sequence ID" value="ADB15143.1"/>
    <property type="molecule type" value="Genomic_DNA"/>
</dbReference>
<dbReference type="GO" id="GO:0003677">
    <property type="term" value="F:DNA binding"/>
    <property type="evidence" value="ECO:0007669"/>
    <property type="project" value="InterPro"/>
</dbReference>
<accession>D2R3B2</accession>
<dbReference type="KEGG" id="psl:Psta_0455"/>
<proteinExistence type="predicted"/>
<evidence type="ECO:0000313" key="2">
    <source>
        <dbReference type="Proteomes" id="UP000001887"/>
    </source>
</evidence>
<name>D2R3B2_PIRSD</name>
<dbReference type="STRING" id="530564.Psta_0455"/>
<dbReference type="AlphaFoldDB" id="D2R3B2"/>
<dbReference type="HOGENOM" id="CLU_2438238_0_0_0"/>
<dbReference type="InterPro" id="IPR010982">
    <property type="entry name" value="Lambda_DNA-bd_dom_sf"/>
</dbReference>
<protein>
    <recommendedName>
        <fullName evidence="3">HTH cro/C1-type domain-containing protein</fullName>
    </recommendedName>
</protein>